<evidence type="ECO:0000313" key="4">
    <source>
        <dbReference type="Proteomes" id="UP000248917"/>
    </source>
</evidence>
<keyword evidence="2" id="KW-1133">Transmembrane helix</keyword>
<dbReference type="Proteomes" id="UP000248917">
    <property type="component" value="Unassembled WGS sequence"/>
</dbReference>
<feature type="region of interest" description="Disordered" evidence="1">
    <location>
        <begin position="161"/>
        <end position="194"/>
    </location>
</feature>
<protein>
    <recommendedName>
        <fullName evidence="5">Outer membrane protein with beta-barrel domain</fullName>
    </recommendedName>
</protein>
<evidence type="ECO:0000313" key="3">
    <source>
        <dbReference type="EMBL" id="PZV82178.1"/>
    </source>
</evidence>
<evidence type="ECO:0000256" key="1">
    <source>
        <dbReference type="SAM" id="MobiDB-lite"/>
    </source>
</evidence>
<gene>
    <name evidence="3" type="ORF">CLV31_10939</name>
</gene>
<evidence type="ECO:0008006" key="5">
    <source>
        <dbReference type="Google" id="ProtNLM"/>
    </source>
</evidence>
<organism evidence="3 4">
    <name type="scientific">Algoriphagus aquaeductus</name>
    <dbReference type="NCBI Taxonomy" id="475299"/>
    <lineage>
        <taxon>Bacteria</taxon>
        <taxon>Pseudomonadati</taxon>
        <taxon>Bacteroidota</taxon>
        <taxon>Cytophagia</taxon>
        <taxon>Cytophagales</taxon>
        <taxon>Cyclobacteriaceae</taxon>
        <taxon>Algoriphagus</taxon>
    </lineage>
</organism>
<feature type="transmembrane region" description="Helical" evidence="2">
    <location>
        <begin position="45"/>
        <end position="67"/>
    </location>
</feature>
<keyword evidence="2" id="KW-0472">Membrane</keyword>
<dbReference type="EMBL" id="QKTX01000009">
    <property type="protein sequence ID" value="PZV82178.1"/>
    <property type="molecule type" value="Genomic_DNA"/>
</dbReference>
<accession>A0A326RMR9</accession>
<comment type="caution">
    <text evidence="3">The sequence shown here is derived from an EMBL/GenBank/DDBJ whole genome shotgun (WGS) entry which is preliminary data.</text>
</comment>
<evidence type="ECO:0000256" key="2">
    <source>
        <dbReference type="SAM" id="Phobius"/>
    </source>
</evidence>
<proteinExistence type="predicted"/>
<dbReference type="AlphaFoldDB" id="A0A326RMR9"/>
<dbReference type="OrthoDB" id="823954at2"/>
<keyword evidence="4" id="KW-1185">Reference proteome</keyword>
<feature type="region of interest" description="Disordered" evidence="1">
    <location>
        <begin position="1"/>
        <end position="26"/>
    </location>
</feature>
<name>A0A326RMR9_9BACT</name>
<sequence length="435" mass="47023">MQEDNWSKRLADSLRKQQEDSPLPYEPGAWEAFEKRRKAGGIPPVFYWISGIAASLAALFLIGNLWFSPSENPSSGLEKLADVAQEFSDTLSMDKGSIENTGEAHLSSEGNKSELFAENQLNQVASQPGKTKANQPVQSGLKQNLPVASAEQSDLQAKESLPILPEKPISGIGPIAEAEPTSDPQLEKPSPPTMTEEEAKARLLAQIGEEMKEEPTEEVTYSSLILGFGPGFGTRTQNNVATSGSSLALGVVYDLKVGDKLSLGSGLGLNYLNQSSQSQDYAQVAGFSSAVRESQQVQQVQVDIPLYVRYPITRDQAVSVQAGFSNLITFNQQAEQVVSFTRQVYVADAMNVSANASTLKTEQLAVSSDLNVPGQRFFPLATANLGVNIRVFESRKTSYLIMPFYNYPIQDISGTGENPGVVGAAFKINFGAIKK</sequence>
<keyword evidence="2" id="KW-0812">Transmembrane</keyword>
<feature type="compositionally biased region" description="Basic and acidic residues" evidence="1">
    <location>
        <begin position="1"/>
        <end position="19"/>
    </location>
</feature>
<reference evidence="3 4" key="1">
    <citation type="submission" date="2018-06" db="EMBL/GenBank/DDBJ databases">
        <title>Genomic Encyclopedia of Archaeal and Bacterial Type Strains, Phase II (KMG-II): from individual species to whole genera.</title>
        <authorList>
            <person name="Goeker M."/>
        </authorList>
    </citation>
    <scope>NUCLEOTIDE SEQUENCE [LARGE SCALE GENOMIC DNA]</scope>
    <source>
        <strain evidence="3 4">T4</strain>
    </source>
</reference>
<dbReference type="RefSeq" id="WP_111393324.1">
    <property type="nucleotide sequence ID" value="NZ_QKTX01000009.1"/>
</dbReference>